<name>A0A8D9EB70_9HEMI</name>
<dbReference type="PANTHER" id="PTHR33053">
    <property type="entry name" value="PROTEIN, PUTATIVE-RELATED"/>
    <property type="match status" value="1"/>
</dbReference>
<reference evidence="1" key="1">
    <citation type="submission" date="2021-05" db="EMBL/GenBank/DDBJ databases">
        <authorList>
            <person name="Alioto T."/>
            <person name="Alioto T."/>
            <person name="Gomez Garrido J."/>
        </authorList>
    </citation>
    <scope>NUCLEOTIDE SEQUENCE</scope>
</reference>
<dbReference type="AlphaFoldDB" id="A0A8D9EB70"/>
<dbReference type="PANTHER" id="PTHR33053:SF9">
    <property type="entry name" value="AGAP000105-PA"/>
    <property type="match status" value="1"/>
</dbReference>
<dbReference type="EMBL" id="HBUF01491438">
    <property type="protein sequence ID" value="CAG6745335.1"/>
    <property type="molecule type" value="Transcribed_RNA"/>
</dbReference>
<protein>
    <recommendedName>
        <fullName evidence="2">Transposase domain-containing protein</fullName>
    </recommendedName>
</protein>
<organism evidence="1">
    <name type="scientific">Cacopsylla melanoneura</name>
    <dbReference type="NCBI Taxonomy" id="428564"/>
    <lineage>
        <taxon>Eukaryota</taxon>
        <taxon>Metazoa</taxon>
        <taxon>Ecdysozoa</taxon>
        <taxon>Arthropoda</taxon>
        <taxon>Hexapoda</taxon>
        <taxon>Insecta</taxon>
        <taxon>Pterygota</taxon>
        <taxon>Neoptera</taxon>
        <taxon>Paraneoptera</taxon>
        <taxon>Hemiptera</taxon>
        <taxon>Sternorrhyncha</taxon>
        <taxon>Psylloidea</taxon>
        <taxon>Psyllidae</taxon>
        <taxon>Psyllinae</taxon>
        <taxon>Cacopsylla</taxon>
    </lineage>
</organism>
<evidence type="ECO:0000313" key="1">
    <source>
        <dbReference type="EMBL" id="CAG6745335.1"/>
    </source>
</evidence>
<sequence length="370" mass="41902">MGITSKKVNNASRTTKWRYARKLLSISNRSRNVIINNEPTNIISNIEPFPNIEPNEVCNTESNYSITNTVVEIPNLANVNDSHCHTVPGTNNCSQVKDNVLDIRHFDIERMKTELAEWSINCSVNNNQLSMLLNLLKKYIPQLPVDGRTILKTPRHCDGIQPVSPGLYYHFGIEECLKREIIEISGTLIHLVVGIDGLPISKSSKSQFWPILGYIKPNQSNVFMMGIYWGNEKPHDSNEFLKQFVEEANSLFLNGFEYNEKNYKVQIDCFCFDAVAKSFILKIKGHGAYSSCSKCTCQGTYRSGRVSFSVKVGNLRTHDDFVTRVDENHHLSGRTELIKLPYFDIISSVPLDYMHLILIGVKKTNGFGSS</sequence>
<evidence type="ECO:0008006" key="2">
    <source>
        <dbReference type="Google" id="ProtNLM"/>
    </source>
</evidence>
<proteinExistence type="predicted"/>
<accession>A0A8D9EB70</accession>